<dbReference type="InterPro" id="IPR035979">
    <property type="entry name" value="RBD_domain_sf"/>
</dbReference>
<accession>A0AAD5BV45</accession>
<name>A0AAD5BV45_AMBAR</name>
<comment type="caution">
    <text evidence="1">The sequence shown here is derived from an EMBL/GenBank/DDBJ whole genome shotgun (WGS) entry which is preliminary data.</text>
</comment>
<dbReference type="AlphaFoldDB" id="A0AAD5BV45"/>
<reference evidence="1" key="1">
    <citation type="submission" date="2022-06" db="EMBL/GenBank/DDBJ databases">
        <title>Uncovering the hologenomic basis of an extraordinary plant invasion.</title>
        <authorList>
            <person name="Bieker V.C."/>
            <person name="Martin M.D."/>
            <person name="Gilbert T."/>
            <person name="Hodgins K."/>
            <person name="Battlay P."/>
            <person name="Petersen B."/>
            <person name="Wilson J."/>
        </authorList>
    </citation>
    <scope>NUCLEOTIDE SEQUENCE</scope>
    <source>
        <strain evidence="1">AA19_3_7</strain>
        <tissue evidence="1">Leaf</tissue>
    </source>
</reference>
<dbReference type="InterPro" id="IPR012677">
    <property type="entry name" value="Nucleotide-bd_a/b_plait_sf"/>
</dbReference>
<evidence type="ECO:0000313" key="1">
    <source>
        <dbReference type="EMBL" id="KAI7730278.1"/>
    </source>
</evidence>
<sequence>MQDMEDAIEAMNGMDLDGRNITVDKAHLEGSEGTDYDGNTERLKFTSSPARKDECTQWIDASQRSLPIVQASNPY</sequence>
<organism evidence="1 2">
    <name type="scientific">Ambrosia artemisiifolia</name>
    <name type="common">Common ragweed</name>
    <dbReference type="NCBI Taxonomy" id="4212"/>
    <lineage>
        <taxon>Eukaryota</taxon>
        <taxon>Viridiplantae</taxon>
        <taxon>Streptophyta</taxon>
        <taxon>Embryophyta</taxon>
        <taxon>Tracheophyta</taxon>
        <taxon>Spermatophyta</taxon>
        <taxon>Magnoliopsida</taxon>
        <taxon>eudicotyledons</taxon>
        <taxon>Gunneridae</taxon>
        <taxon>Pentapetalae</taxon>
        <taxon>asterids</taxon>
        <taxon>campanulids</taxon>
        <taxon>Asterales</taxon>
        <taxon>Asteraceae</taxon>
        <taxon>Asteroideae</taxon>
        <taxon>Heliantheae alliance</taxon>
        <taxon>Heliantheae</taxon>
        <taxon>Ambrosia</taxon>
    </lineage>
</organism>
<dbReference type="Proteomes" id="UP001206925">
    <property type="component" value="Unassembled WGS sequence"/>
</dbReference>
<evidence type="ECO:0000313" key="2">
    <source>
        <dbReference type="Proteomes" id="UP001206925"/>
    </source>
</evidence>
<dbReference type="GO" id="GO:0003676">
    <property type="term" value="F:nucleic acid binding"/>
    <property type="evidence" value="ECO:0007669"/>
    <property type="project" value="InterPro"/>
</dbReference>
<dbReference type="Gene3D" id="3.30.70.330">
    <property type="match status" value="1"/>
</dbReference>
<dbReference type="SUPFAM" id="SSF54928">
    <property type="entry name" value="RNA-binding domain, RBD"/>
    <property type="match status" value="1"/>
</dbReference>
<dbReference type="EMBL" id="JAMZMK010010818">
    <property type="protein sequence ID" value="KAI7730278.1"/>
    <property type="molecule type" value="Genomic_DNA"/>
</dbReference>
<keyword evidence="2" id="KW-1185">Reference proteome</keyword>
<proteinExistence type="predicted"/>
<protein>
    <submittedName>
        <fullName evidence="1">Uncharacterized protein</fullName>
    </submittedName>
</protein>
<gene>
    <name evidence="1" type="ORF">M8C21_003020</name>
</gene>